<proteinExistence type="predicted"/>
<protein>
    <submittedName>
        <fullName evidence="1">Uncharacterized protein</fullName>
    </submittedName>
</protein>
<keyword evidence="2" id="KW-1185">Reference proteome</keyword>
<organism evidence="1 2">
    <name type="scientific">Molorchus minor</name>
    <dbReference type="NCBI Taxonomy" id="1323400"/>
    <lineage>
        <taxon>Eukaryota</taxon>
        <taxon>Metazoa</taxon>
        <taxon>Ecdysozoa</taxon>
        <taxon>Arthropoda</taxon>
        <taxon>Hexapoda</taxon>
        <taxon>Insecta</taxon>
        <taxon>Pterygota</taxon>
        <taxon>Neoptera</taxon>
        <taxon>Endopterygota</taxon>
        <taxon>Coleoptera</taxon>
        <taxon>Polyphaga</taxon>
        <taxon>Cucujiformia</taxon>
        <taxon>Chrysomeloidea</taxon>
        <taxon>Cerambycidae</taxon>
        <taxon>Lamiinae</taxon>
        <taxon>Monochamini</taxon>
        <taxon>Molorchus</taxon>
    </lineage>
</organism>
<name>A0ABQ9IV08_9CUCU</name>
<dbReference type="EMBL" id="JAPWTJ010002366">
    <property type="protein sequence ID" value="KAJ8966454.1"/>
    <property type="molecule type" value="Genomic_DNA"/>
</dbReference>
<comment type="caution">
    <text evidence="1">The sequence shown here is derived from an EMBL/GenBank/DDBJ whole genome shotgun (WGS) entry which is preliminary data.</text>
</comment>
<sequence length="78" mass="8951">MKVALIAGVAEACRGKELKSTTYIGDFFLITVRNTKNKVDRNFVIKNLENSIDIVEIFRKYVAFSKLRPLIQNFCSIH</sequence>
<gene>
    <name evidence="1" type="ORF">NQ317_003200</name>
</gene>
<accession>A0ABQ9IV08</accession>
<evidence type="ECO:0000313" key="2">
    <source>
        <dbReference type="Proteomes" id="UP001162164"/>
    </source>
</evidence>
<evidence type="ECO:0000313" key="1">
    <source>
        <dbReference type="EMBL" id="KAJ8966454.1"/>
    </source>
</evidence>
<reference evidence="1" key="1">
    <citation type="journal article" date="2023" name="Insect Mol. Biol.">
        <title>Genome sequencing provides insights into the evolution of gene families encoding plant cell wall-degrading enzymes in longhorned beetles.</title>
        <authorList>
            <person name="Shin N.R."/>
            <person name="Okamura Y."/>
            <person name="Kirsch R."/>
            <person name="Pauchet Y."/>
        </authorList>
    </citation>
    <scope>NUCLEOTIDE SEQUENCE</scope>
    <source>
        <strain evidence="1">MMC_N1</strain>
    </source>
</reference>
<dbReference type="Proteomes" id="UP001162164">
    <property type="component" value="Unassembled WGS sequence"/>
</dbReference>